<dbReference type="AlphaFoldDB" id="A0AAD5PDT3"/>
<dbReference type="InterPro" id="IPR011249">
    <property type="entry name" value="Metalloenz_LuxS/M16"/>
</dbReference>
<dbReference type="EMBL" id="JAIXMP010000020">
    <property type="protein sequence ID" value="KAI9257359.1"/>
    <property type="molecule type" value="Genomic_DNA"/>
</dbReference>
<dbReference type="GO" id="GO:0046872">
    <property type="term" value="F:metal ion binding"/>
    <property type="evidence" value="ECO:0007669"/>
    <property type="project" value="InterPro"/>
</dbReference>
<sequence length="125" mass="13312">MISYFDGESRVEASTGKSHLIIAFEGASSTQPNITLLKSFVLLLVVNNVSNVGYSDINLFSVYASTPSASIITAFTTAATAVEQMKAVGDGVSEQVVASTLPKPSSLLSLASKPYWIIWKPLTPR</sequence>
<dbReference type="Proteomes" id="UP001209540">
    <property type="component" value="Unassembled WGS sequence"/>
</dbReference>
<protein>
    <submittedName>
        <fullName evidence="1">Uncharacterized protein</fullName>
    </submittedName>
</protein>
<name>A0AAD5PDT3_9FUNG</name>
<comment type="caution">
    <text evidence="1">The sequence shown here is derived from an EMBL/GenBank/DDBJ whole genome shotgun (WGS) entry which is preliminary data.</text>
</comment>
<gene>
    <name evidence="1" type="ORF">BDA99DRAFT_606588</name>
</gene>
<reference evidence="1" key="1">
    <citation type="journal article" date="2022" name="IScience">
        <title>Evolution of zygomycete secretomes and the origins of terrestrial fungal ecologies.</title>
        <authorList>
            <person name="Chang Y."/>
            <person name="Wang Y."/>
            <person name="Mondo S."/>
            <person name="Ahrendt S."/>
            <person name="Andreopoulos W."/>
            <person name="Barry K."/>
            <person name="Beard J."/>
            <person name="Benny G.L."/>
            <person name="Blankenship S."/>
            <person name="Bonito G."/>
            <person name="Cuomo C."/>
            <person name="Desiro A."/>
            <person name="Gervers K.A."/>
            <person name="Hundley H."/>
            <person name="Kuo A."/>
            <person name="LaButti K."/>
            <person name="Lang B.F."/>
            <person name="Lipzen A."/>
            <person name="O'Donnell K."/>
            <person name="Pangilinan J."/>
            <person name="Reynolds N."/>
            <person name="Sandor L."/>
            <person name="Smith M.E."/>
            <person name="Tsang A."/>
            <person name="Grigoriev I.V."/>
            <person name="Stajich J.E."/>
            <person name="Spatafora J.W."/>
        </authorList>
    </citation>
    <scope>NUCLEOTIDE SEQUENCE</scope>
    <source>
        <strain evidence="1">RSA 2281</strain>
    </source>
</reference>
<accession>A0AAD5PDT3</accession>
<reference evidence="1" key="2">
    <citation type="submission" date="2023-02" db="EMBL/GenBank/DDBJ databases">
        <authorList>
            <consortium name="DOE Joint Genome Institute"/>
            <person name="Mondo S.J."/>
            <person name="Chang Y."/>
            <person name="Wang Y."/>
            <person name="Ahrendt S."/>
            <person name="Andreopoulos W."/>
            <person name="Barry K."/>
            <person name="Beard J."/>
            <person name="Benny G.L."/>
            <person name="Blankenship S."/>
            <person name="Bonito G."/>
            <person name="Cuomo C."/>
            <person name="Desiro A."/>
            <person name="Gervers K.A."/>
            <person name="Hundley H."/>
            <person name="Kuo A."/>
            <person name="LaButti K."/>
            <person name="Lang B.F."/>
            <person name="Lipzen A."/>
            <person name="O'Donnell K."/>
            <person name="Pangilinan J."/>
            <person name="Reynolds N."/>
            <person name="Sandor L."/>
            <person name="Smith M.W."/>
            <person name="Tsang A."/>
            <person name="Grigoriev I.V."/>
            <person name="Stajich J.E."/>
            <person name="Spatafora J.W."/>
        </authorList>
    </citation>
    <scope>NUCLEOTIDE SEQUENCE</scope>
    <source>
        <strain evidence="1">RSA 2281</strain>
    </source>
</reference>
<dbReference type="SUPFAM" id="SSF63411">
    <property type="entry name" value="LuxS/MPP-like metallohydrolase"/>
    <property type="match status" value="1"/>
</dbReference>
<organism evidence="1 2">
    <name type="scientific">Phascolomyces articulosus</name>
    <dbReference type="NCBI Taxonomy" id="60185"/>
    <lineage>
        <taxon>Eukaryota</taxon>
        <taxon>Fungi</taxon>
        <taxon>Fungi incertae sedis</taxon>
        <taxon>Mucoromycota</taxon>
        <taxon>Mucoromycotina</taxon>
        <taxon>Mucoromycetes</taxon>
        <taxon>Mucorales</taxon>
        <taxon>Lichtheimiaceae</taxon>
        <taxon>Phascolomyces</taxon>
    </lineage>
</organism>
<evidence type="ECO:0000313" key="1">
    <source>
        <dbReference type="EMBL" id="KAI9257359.1"/>
    </source>
</evidence>
<proteinExistence type="predicted"/>
<keyword evidence="2" id="KW-1185">Reference proteome</keyword>
<evidence type="ECO:0000313" key="2">
    <source>
        <dbReference type="Proteomes" id="UP001209540"/>
    </source>
</evidence>